<keyword evidence="2" id="KW-0040">ANK repeat</keyword>
<dbReference type="SUPFAM" id="SSF48403">
    <property type="entry name" value="Ankyrin repeat"/>
    <property type="match status" value="1"/>
</dbReference>
<accession>A0A1Y2CE59</accession>
<comment type="caution">
    <text evidence="4">The sequence shown here is derived from an EMBL/GenBank/DDBJ whole genome shotgun (WGS) entry which is preliminary data.</text>
</comment>
<dbReference type="PANTHER" id="PTHR24123">
    <property type="entry name" value="ANKYRIN REPEAT-CONTAINING"/>
    <property type="match status" value="1"/>
</dbReference>
<dbReference type="Pfam" id="PF12796">
    <property type="entry name" value="Ank_2"/>
    <property type="match status" value="1"/>
</dbReference>
<dbReference type="STRING" id="329046.A0A1Y2CE59"/>
<evidence type="ECO:0000313" key="4">
    <source>
        <dbReference type="EMBL" id="ORY45350.1"/>
    </source>
</evidence>
<dbReference type="OrthoDB" id="2163089at2759"/>
<dbReference type="InterPro" id="IPR001810">
    <property type="entry name" value="F-box_dom"/>
</dbReference>
<sequence length="448" mass="50405">MQGLISLVRRMMTITSVIDNLSTQLSTSVQVQEPCITIQCLPIELIDQILSLIPFKERVALAVLCRSFSPILFHTPAQAYRGLTKLVDSQRDALIAGFRASYIAKVQQAQSNERPDLNDKFETVYSPVWDIVGEHDGWTRLPLSYKASTLIKLMEHDYIYTYPGGPRYVGMPLPSWGQRFKHTLGSENLHLRLYEILLSNFESFLSRDNINTLFEIANEQNYTSPCLFLLSRPETLANIHEWAHRSLMVTCRNGNMILTQTLLRYIQQAPNACVTVATQCGHADIMRLLIQNPRFSPGSTLLTAIHYDHIEIVRMLLQDSRVDPSASSNLAIVSASQQGRTDIVKLLLTDLRVDPSAQGNKGLEDAIERGHLGVIRALLADSRTVPTRDCGGILLDAVRRGNLEMVQVLLSDSRLCSAENVEECYKIALQRGRREIIGAFLEDERITK</sequence>
<dbReference type="InterPro" id="IPR051165">
    <property type="entry name" value="Multifunctional_ANK_Repeat"/>
</dbReference>
<feature type="domain" description="F-box" evidence="3">
    <location>
        <begin position="35"/>
        <end position="83"/>
    </location>
</feature>
<evidence type="ECO:0000256" key="1">
    <source>
        <dbReference type="ARBA" id="ARBA00022737"/>
    </source>
</evidence>
<name>A0A1Y2CE59_9FUNG</name>
<dbReference type="Gene3D" id="1.25.40.20">
    <property type="entry name" value="Ankyrin repeat-containing domain"/>
    <property type="match status" value="2"/>
</dbReference>
<keyword evidence="5" id="KW-1185">Reference proteome</keyword>
<evidence type="ECO:0000259" key="3">
    <source>
        <dbReference type="PROSITE" id="PS50181"/>
    </source>
</evidence>
<dbReference type="InterPro" id="IPR036047">
    <property type="entry name" value="F-box-like_dom_sf"/>
</dbReference>
<keyword evidence="1" id="KW-0677">Repeat</keyword>
<dbReference type="Proteomes" id="UP000193642">
    <property type="component" value="Unassembled WGS sequence"/>
</dbReference>
<dbReference type="SUPFAM" id="SSF81383">
    <property type="entry name" value="F-box domain"/>
    <property type="match status" value="1"/>
</dbReference>
<reference evidence="4 5" key="1">
    <citation type="submission" date="2016-07" db="EMBL/GenBank/DDBJ databases">
        <title>Pervasive Adenine N6-methylation of Active Genes in Fungi.</title>
        <authorList>
            <consortium name="DOE Joint Genome Institute"/>
            <person name="Mondo S.J."/>
            <person name="Dannebaum R.O."/>
            <person name="Kuo R.C."/>
            <person name="Labutti K."/>
            <person name="Haridas S."/>
            <person name="Kuo A."/>
            <person name="Salamov A."/>
            <person name="Ahrendt S.R."/>
            <person name="Lipzen A."/>
            <person name="Sullivan W."/>
            <person name="Andreopoulos W.B."/>
            <person name="Clum A."/>
            <person name="Lindquist E."/>
            <person name="Daum C."/>
            <person name="Ramamoorthy G.K."/>
            <person name="Gryganskyi A."/>
            <person name="Culley D."/>
            <person name="Magnuson J.K."/>
            <person name="James T.Y."/>
            <person name="O'Malley M.A."/>
            <person name="Stajich J.E."/>
            <person name="Spatafora J.W."/>
            <person name="Visel A."/>
            <person name="Grigoriev I.V."/>
        </authorList>
    </citation>
    <scope>NUCLEOTIDE SEQUENCE [LARGE SCALE GENOMIC DNA]</scope>
    <source>
        <strain evidence="4 5">JEL800</strain>
    </source>
</reference>
<proteinExistence type="predicted"/>
<dbReference type="InterPro" id="IPR036770">
    <property type="entry name" value="Ankyrin_rpt-contain_sf"/>
</dbReference>
<gene>
    <name evidence="4" type="ORF">BCR33DRAFT_199355</name>
</gene>
<dbReference type="InterPro" id="IPR002110">
    <property type="entry name" value="Ankyrin_rpt"/>
</dbReference>
<protein>
    <recommendedName>
        <fullName evidence="3">F-box domain-containing protein</fullName>
    </recommendedName>
</protein>
<dbReference type="EMBL" id="MCGO01000020">
    <property type="protein sequence ID" value="ORY45350.1"/>
    <property type="molecule type" value="Genomic_DNA"/>
</dbReference>
<dbReference type="AlphaFoldDB" id="A0A1Y2CE59"/>
<evidence type="ECO:0000256" key="2">
    <source>
        <dbReference type="ARBA" id="ARBA00023043"/>
    </source>
</evidence>
<dbReference type="PROSITE" id="PS50181">
    <property type="entry name" value="FBOX"/>
    <property type="match status" value="1"/>
</dbReference>
<evidence type="ECO:0000313" key="5">
    <source>
        <dbReference type="Proteomes" id="UP000193642"/>
    </source>
</evidence>
<organism evidence="4 5">
    <name type="scientific">Rhizoclosmatium globosum</name>
    <dbReference type="NCBI Taxonomy" id="329046"/>
    <lineage>
        <taxon>Eukaryota</taxon>
        <taxon>Fungi</taxon>
        <taxon>Fungi incertae sedis</taxon>
        <taxon>Chytridiomycota</taxon>
        <taxon>Chytridiomycota incertae sedis</taxon>
        <taxon>Chytridiomycetes</taxon>
        <taxon>Chytridiales</taxon>
        <taxon>Chytriomycetaceae</taxon>
        <taxon>Rhizoclosmatium</taxon>
    </lineage>
</organism>
<dbReference type="PANTHER" id="PTHR24123:SF33">
    <property type="entry name" value="PROTEIN HOS4"/>
    <property type="match status" value="1"/>
</dbReference>
<dbReference type="Pfam" id="PF00646">
    <property type="entry name" value="F-box"/>
    <property type="match status" value="1"/>
</dbReference>